<evidence type="ECO:0000313" key="4">
    <source>
        <dbReference type="Proteomes" id="UP000638848"/>
    </source>
</evidence>
<dbReference type="Gene3D" id="3.40.250.10">
    <property type="entry name" value="Rhodanese-like domain"/>
    <property type="match status" value="1"/>
</dbReference>
<dbReference type="PROSITE" id="PS50206">
    <property type="entry name" value="RHODANESE_3"/>
    <property type="match status" value="1"/>
</dbReference>
<evidence type="ECO:0000259" key="2">
    <source>
        <dbReference type="PROSITE" id="PS50206"/>
    </source>
</evidence>
<keyword evidence="4" id="KW-1185">Reference proteome</keyword>
<feature type="region of interest" description="Disordered" evidence="1">
    <location>
        <begin position="61"/>
        <end position="83"/>
    </location>
</feature>
<organism evidence="3 4">
    <name type="scientific">Kocuria dechangensis</name>
    <dbReference type="NCBI Taxonomy" id="1176249"/>
    <lineage>
        <taxon>Bacteria</taxon>
        <taxon>Bacillati</taxon>
        <taxon>Actinomycetota</taxon>
        <taxon>Actinomycetes</taxon>
        <taxon>Micrococcales</taxon>
        <taxon>Micrococcaceae</taxon>
        <taxon>Kocuria</taxon>
    </lineage>
</organism>
<dbReference type="InterPro" id="IPR001763">
    <property type="entry name" value="Rhodanese-like_dom"/>
</dbReference>
<feature type="domain" description="Rhodanese" evidence="2">
    <location>
        <begin position="95"/>
        <end position="182"/>
    </location>
</feature>
<protein>
    <recommendedName>
        <fullName evidence="2">Rhodanese domain-containing protein</fullName>
    </recommendedName>
</protein>
<dbReference type="InterPro" id="IPR036873">
    <property type="entry name" value="Rhodanese-like_dom_sf"/>
</dbReference>
<dbReference type="AlphaFoldDB" id="A0A917GI09"/>
<dbReference type="Proteomes" id="UP000638848">
    <property type="component" value="Unassembled WGS sequence"/>
</dbReference>
<reference evidence="3" key="2">
    <citation type="submission" date="2020-09" db="EMBL/GenBank/DDBJ databases">
        <authorList>
            <person name="Sun Q."/>
            <person name="Zhou Y."/>
        </authorList>
    </citation>
    <scope>NUCLEOTIDE SEQUENCE</scope>
    <source>
        <strain evidence="3">CGMCC 1.12187</strain>
    </source>
</reference>
<dbReference type="SMART" id="SM00450">
    <property type="entry name" value="RHOD"/>
    <property type="match status" value="1"/>
</dbReference>
<dbReference type="Pfam" id="PF00581">
    <property type="entry name" value="Rhodanese"/>
    <property type="match status" value="1"/>
</dbReference>
<sequence>MSGVVRGEVGTGRPFVRELGSALLNGGRAPVICRRGVCSLTRAPPSAVDRSRAASGTLAEKYPLGYSEAQRPRDRRGPRKDIPMKSISVDELAALGENAVVLDVREEDEFAEARVEGARNVPLSRLTTSLGDVPAAHPVHVMCAAGGRSAQAASFLEGQGFDVVNVLGGINEWYRAGHPITTPAGTAKR</sequence>
<dbReference type="EMBL" id="BMEQ01000002">
    <property type="protein sequence ID" value="GGG46736.1"/>
    <property type="molecule type" value="Genomic_DNA"/>
</dbReference>
<gene>
    <name evidence="3" type="ORF">GCM10011374_06370</name>
</gene>
<accession>A0A917GI09</accession>
<evidence type="ECO:0000313" key="3">
    <source>
        <dbReference type="EMBL" id="GGG46736.1"/>
    </source>
</evidence>
<name>A0A917GI09_9MICC</name>
<dbReference type="SUPFAM" id="SSF52821">
    <property type="entry name" value="Rhodanese/Cell cycle control phosphatase"/>
    <property type="match status" value="1"/>
</dbReference>
<dbReference type="PANTHER" id="PTHR43031">
    <property type="entry name" value="FAD-DEPENDENT OXIDOREDUCTASE"/>
    <property type="match status" value="1"/>
</dbReference>
<reference evidence="3" key="1">
    <citation type="journal article" date="2014" name="Int. J. Syst. Evol. Microbiol.">
        <title>Complete genome sequence of Corynebacterium casei LMG S-19264T (=DSM 44701T), isolated from a smear-ripened cheese.</title>
        <authorList>
            <consortium name="US DOE Joint Genome Institute (JGI-PGF)"/>
            <person name="Walter F."/>
            <person name="Albersmeier A."/>
            <person name="Kalinowski J."/>
            <person name="Ruckert C."/>
        </authorList>
    </citation>
    <scope>NUCLEOTIDE SEQUENCE</scope>
    <source>
        <strain evidence="3">CGMCC 1.12187</strain>
    </source>
</reference>
<dbReference type="PANTHER" id="PTHR43031:SF1">
    <property type="entry name" value="PYRIDINE NUCLEOTIDE-DISULPHIDE OXIDOREDUCTASE"/>
    <property type="match status" value="1"/>
</dbReference>
<dbReference type="InterPro" id="IPR050229">
    <property type="entry name" value="GlpE_sulfurtransferase"/>
</dbReference>
<dbReference type="CDD" id="cd00158">
    <property type="entry name" value="RHOD"/>
    <property type="match status" value="1"/>
</dbReference>
<proteinExistence type="predicted"/>
<evidence type="ECO:0000256" key="1">
    <source>
        <dbReference type="SAM" id="MobiDB-lite"/>
    </source>
</evidence>
<comment type="caution">
    <text evidence="3">The sequence shown here is derived from an EMBL/GenBank/DDBJ whole genome shotgun (WGS) entry which is preliminary data.</text>
</comment>